<dbReference type="Proteomes" id="UP000663400">
    <property type="component" value="Chromosome"/>
</dbReference>
<evidence type="ECO:0000313" key="5">
    <source>
        <dbReference type="EMBL" id="QSX74749.1"/>
    </source>
</evidence>
<protein>
    <submittedName>
        <fullName evidence="5">BamA/TamA family outer membrane protein</fullName>
    </submittedName>
</protein>
<dbReference type="RefSeq" id="WP_200608766.1">
    <property type="nucleotide sequence ID" value="NZ_CP071517.1"/>
</dbReference>
<keyword evidence="2" id="KW-0472">Membrane</keyword>
<reference evidence="5 6" key="1">
    <citation type="submission" date="2021-02" db="EMBL/GenBank/DDBJ databases">
        <title>Lysobacter arenosi sp. nov., isolated from soil of gangwondo yeongwol, south Korea.</title>
        <authorList>
            <person name="Kim K.R."/>
            <person name="Kim K.H."/>
            <person name="Jeon C.O."/>
        </authorList>
    </citation>
    <scope>NUCLEOTIDE SEQUENCE [LARGE SCALE GENOMIC DNA]</scope>
    <source>
        <strain evidence="5 6">R7</strain>
    </source>
</reference>
<evidence type="ECO:0000256" key="3">
    <source>
        <dbReference type="SAM" id="SignalP"/>
    </source>
</evidence>
<dbReference type="Pfam" id="PF01103">
    <property type="entry name" value="Omp85"/>
    <property type="match status" value="1"/>
</dbReference>
<name>A0ABX7RBI8_9GAMM</name>
<evidence type="ECO:0000256" key="2">
    <source>
        <dbReference type="ARBA" id="ARBA00023136"/>
    </source>
</evidence>
<gene>
    <name evidence="5" type="ORF">HIV01_016545</name>
</gene>
<keyword evidence="3" id="KW-0732">Signal</keyword>
<feature type="chain" id="PRO_5047506642" evidence="3">
    <location>
        <begin position="23"/>
        <end position="398"/>
    </location>
</feature>
<accession>A0ABX7RBI8</accession>
<feature type="signal peptide" evidence="3">
    <location>
        <begin position="1"/>
        <end position="22"/>
    </location>
</feature>
<comment type="subcellular location">
    <subcellularLocation>
        <location evidence="1">Membrane</location>
    </subcellularLocation>
</comment>
<organism evidence="5 6">
    <name type="scientific">Lysobacter arenosi</name>
    <dbReference type="NCBI Taxonomy" id="2795387"/>
    <lineage>
        <taxon>Bacteria</taxon>
        <taxon>Pseudomonadati</taxon>
        <taxon>Pseudomonadota</taxon>
        <taxon>Gammaproteobacteria</taxon>
        <taxon>Lysobacterales</taxon>
        <taxon>Lysobacteraceae</taxon>
        <taxon>Lysobacter</taxon>
    </lineage>
</organism>
<feature type="domain" description="Bacterial surface antigen (D15)" evidence="4">
    <location>
        <begin position="216"/>
        <end position="397"/>
    </location>
</feature>
<dbReference type="Gene3D" id="2.40.160.50">
    <property type="entry name" value="membrane protein fhac: a member of the omp85/tpsb transporter family"/>
    <property type="match status" value="1"/>
</dbReference>
<dbReference type="InterPro" id="IPR000184">
    <property type="entry name" value="Bac_surfAg_D15"/>
</dbReference>
<evidence type="ECO:0000256" key="1">
    <source>
        <dbReference type="ARBA" id="ARBA00004370"/>
    </source>
</evidence>
<proteinExistence type="predicted"/>
<sequence length="398" mass="44178">MKALLVGFGLSMAMVMSTPVDAADEVTTDAPAKDGFRELLQDPADSKFDMSRWLLEHKGFLPVPIIITDPAVGTGGGIALTFFHKPAGATTRTDDDGRKKMVAPDIYGFGAMRTSNGSQAYGAGAILHFDDDRWRYRGGVAKTDINLDFYTPGRFLPPQQIGYNMDGIMSLQQVFKRLGKQDLFVGLAWIYMDLDIGFDVESDSDRFNPKELSERSSGLGLSLEFDDRDNTFTPNNGWLGMIEGNFYDDLIGSDNDFQSYRGHAFGYLPFGRLSSGGDRFVLGGRADVRWANGDIPFYRLPYIDLRGIGSARYQDTRAATLETELRWNMTPRWALIAFAGAGRTWGRHNSFGDGQSEVAKGTGVRYLIARQLGLYTGIDYAWGPEDETFYIQVGSAWH</sequence>
<keyword evidence="6" id="KW-1185">Reference proteome</keyword>
<evidence type="ECO:0000259" key="4">
    <source>
        <dbReference type="Pfam" id="PF01103"/>
    </source>
</evidence>
<dbReference type="EMBL" id="CP071517">
    <property type="protein sequence ID" value="QSX74749.1"/>
    <property type="molecule type" value="Genomic_DNA"/>
</dbReference>
<evidence type="ECO:0000313" key="6">
    <source>
        <dbReference type="Proteomes" id="UP000663400"/>
    </source>
</evidence>